<gene>
    <name evidence="14" type="ORF">ACFO4O_13565</name>
</gene>
<organism evidence="14 15">
    <name type="scientific">Glaciecola siphonariae</name>
    <dbReference type="NCBI Taxonomy" id="521012"/>
    <lineage>
        <taxon>Bacteria</taxon>
        <taxon>Pseudomonadati</taxon>
        <taxon>Pseudomonadota</taxon>
        <taxon>Gammaproteobacteria</taxon>
        <taxon>Alteromonadales</taxon>
        <taxon>Alteromonadaceae</taxon>
        <taxon>Glaciecola</taxon>
    </lineage>
</organism>
<dbReference type="InterPro" id="IPR050924">
    <property type="entry name" value="Peroxiredoxin_BCP/PrxQ"/>
</dbReference>
<accession>A0ABV9LZC4</accession>
<dbReference type="InterPro" id="IPR036249">
    <property type="entry name" value="Thioredoxin-like_sf"/>
</dbReference>
<dbReference type="RefSeq" id="WP_382409402.1">
    <property type="nucleotide sequence ID" value="NZ_JBHSGU010000005.1"/>
</dbReference>
<comment type="catalytic activity">
    <reaction evidence="11">
        <text>a hydroperoxide + [thioredoxin]-dithiol = an alcohol + [thioredoxin]-disulfide + H2O</text>
        <dbReference type="Rhea" id="RHEA:62620"/>
        <dbReference type="Rhea" id="RHEA-COMP:10698"/>
        <dbReference type="Rhea" id="RHEA-COMP:10700"/>
        <dbReference type="ChEBI" id="CHEBI:15377"/>
        <dbReference type="ChEBI" id="CHEBI:29950"/>
        <dbReference type="ChEBI" id="CHEBI:30879"/>
        <dbReference type="ChEBI" id="CHEBI:35924"/>
        <dbReference type="ChEBI" id="CHEBI:50058"/>
        <dbReference type="EC" id="1.11.1.24"/>
    </reaction>
</comment>
<keyword evidence="5" id="KW-0560">Oxidoreductase</keyword>
<feature type="chain" id="PRO_5047381965" description="thioredoxin-dependent peroxiredoxin" evidence="12">
    <location>
        <begin position="31"/>
        <end position="219"/>
    </location>
</feature>
<protein>
    <recommendedName>
        <fullName evidence="2">thioredoxin-dependent peroxiredoxin</fullName>
        <ecNumber evidence="2">1.11.1.24</ecNumber>
    </recommendedName>
    <alternativeName>
        <fullName evidence="8">Thioredoxin peroxidase</fullName>
    </alternativeName>
    <alternativeName>
        <fullName evidence="10">Thioredoxin-dependent peroxiredoxin Bcp</fullName>
    </alternativeName>
</protein>
<keyword evidence="12" id="KW-0732">Signal</keyword>
<dbReference type="PROSITE" id="PS51352">
    <property type="entry name" value="THIOREDOXIN_2"/>
    <property type="match status" value="1"/>
</dbReference>
<evidence type="ECO:0000256" key="11">
    <source>
        <dbReference type="ARBA" id="ARBA00049091"/>
    </source>
</evidence>
<proteinExistence type="inferred from homology"/>
<evidence type="ECO:0000256" key="6">
    <source>
        <dbReference type="ARBA" id="ARBA00023157"/>
    </source>
</evidence>
<evidence type="ECO:0000256" key="9">
    <source>
        <dbReference type="ARBA" id="ARBA00038489"/>
    </source>
</evidence>
<dbReference type="Pfam" id="PF00578">
    <property type="entry name" value="AhpC-TSA"/>
    <property type="match status" value="1"/>
</dbReference>
<evidence type="ECO:0000256" key="12">
    <source>
        <dbReference type="SAM" id="SignalP"/>
    </source>
</evidence>
<dbReference type="Proteomes" id="UP001595897">
    <property type="component" value="Unassembled WGS sequence"/>
</dbReference>
<dbReference type="EMBL" id="JBHSGU010000005">
    <property type="protein sequence ID" value="MFC4701195.1"/>
    <property type="molecule type" value="Genomic_DNA"/>
</dbReference>
<evidence type="ECO:0000256" key="5">
    <source>
        <dbReference type="ARBA" id="ARBA00023002"/>
    </source>
</evidence>
<dbReference type="PANTHER" id="PTHR42801">
    <property type="entry name" value="THIOREDOXIN-DEPENDENT PEROXIDE REDUCTASE"/>
    <property type="match status" value="1"/>
</dbReference>
<evidence type="ECO:0000259" key="13">
    <source>
        <dbReference type="PROSITE" id="PS51352"/>
    </source>
</evidence>
<dbReference type="EC" id="1.11.1.24" evidence="2"/>
<keyword evidence="15" id="KW-1185">Reference proteome</keyword>
<keyword evidence="7" id="KW-0676">Redox-active center</keyword>
<keyword evidence="6" id="KW-1015">Disulfide bond</keyword>
<evidence type="ECO:0000256" key="2">
    <source>
        <dbReference type="ARBA" id="ARBA00013017"/>
    </source>
</evidence>
<feature type="domain" description="Thioredoxin" evidence="13">
    <location>
        <begin position="46"/>
        <end position="219"/>
    </location>
</feature>
<dbReference type="InterPro" id="IPR000866">
    <property type="entry name" value="AhpC/TSA"/>
</dbReference>
<evidence type="ECO:0000256" key="10">
    <source>
        <dbReference type="ARBA" id="ARBA00042639"/>
    </source>
</evidence>
<reference evidence="15" key="1">
    <citation type="journal article" date="2019" name="Int. J. Syst. Evol. Microbiol.">
        <title>The Global Catalogue of Microorganisms (GCM) 10K type strain sequencing project: providing services to taxonomists for standard genome sequencing and annotation.</title>
        <authorList>
            <consortium name="The Broad Institute Genomics Platform"/>
            <consortium name="The Broad Institute Genome Sequencing Center for Infectious Disease"/>
            <person name="Wu L."/>
            <person name="Ma J."/>
        </authorList>
    </citation>
    <scope>NUCLEOTIDE SEQUENCE [LARGE SCALE GENOMIC DNA]</scope>
    <source>
        <strain evidence="15">KACC 12507</strain>
    </source>
</reference>
<dbReference type="PANTHER" id="PTHR42801:SF7">
    <property type="entry name" value="SLL1159 PROTEIN"/>
    <property type="match status" value="1"/>
</dbReference>
<sequence length="219" mass="24112">MKNIFKQTLYFRLLALVAVALAFTSLHANALDRTQIADTAENVTPILNGSTVANVMVKTADGSPVSLPALLMQKPSVIVFYRGGWCPYCSRQLAELKDIEQELVAEGYQILAISPETPEKLQAQKLQTEFAAQLISDAELNAIRSFGIGFYVPDETRKLYKDRMQIELSADTTERAVLPAPAIFITDTKGTVLFNYVNPDFKTRPSAALVLSAAKLVKQ</sequence>
<dbReference type="Gene3D" id="3.40.30.10">
    <property type="entry name" value="Glutaredoxin"/>
    <property type="match status" value="1"/>
</dbReference>
<evidence type="ECO:0000256" key="7">
    <source>
        <dbReference type="ARBA" id="ARBA00023284"/>
    </source>
</evidence>
<evidence type="ECO:0000256" key="1">
    <source>
        <dbReference type="ARBA" id="ARBA00003330"/>
    </source>
</evidence>
<evidence type="ECO:0000313" key="15">
    <source>
        <dbReference type="Proteomes" id="UP001595897"/>
    </source>
</evidence>
<comment type="similarity">
    <text evidence="9">Belongs to the peroxiredoxin family. BCP/PrxQ subfamily.</text>
</comment>
<feature type="signal peptide" evidence="12">
    <location>
        <begin position="1"/>
        <end position="30"/>
    </location>
</feature>
<dbReference type="SUPFAM" id="SSF52833">
    <property type="entry name" value="Thioredoxin-like"/>
    <property type="match status" value="1"/>
</dbReference>
<evidence type="ECO:0000256" key="3">
    <source>
        <dbReference type="ARBA" id="ARBA00022559"/>
    </source>
</evidence>
<dbReference type="InterPro" id="IPR013766">
    <property type="entry name" value="Thioredoxin_domain"/>
</dbReference>
<dbReference type="CDD" id="cd02970">
    <property type="entry name" value="PRX_like2"/>
    <property type="match status" value="1"/>
</dbReference>
<comment type="function">
    <text evidence="1">Thiol-specific peroxidase that catalyzes the reduction of hydrogen peroxide and organic hydroperoxides to water and alcohols, respectively. Plays a role in cell protection against oxidative stress by detoxifying peroxides and as sensor of hydrogen peroxide-mediated signaling events.</text>
</comment>
<name>A0ABV9LZC4_9ALTE</name>
<keyword evidence="4" id="KW-0049">Antioxidant</keyword>
<comment type="caution">
    <text evidence="14">The sequence shown here is derived from an EMBL/GenBank/DDBJ whole genome shotgun (WGS) entry which is preliminary data.</text>
</comment>
<keyword evidence="3" id="KW-0575">Peroxidase</keyword>
<evidence type="ECO:0000256" key="4">
    <source>
        <dbReference type="ARBA" id="ARBA00022862"/>
    </source>
</evidence>
<evidence type="ECO:0000313" key="14">
    <source>
        <dbReference type="EMBL" id="MFC4701195.1"/>
    </source>
</evidence>
<evidence type="ECO:0000256" key="8">
    <source>
        <dbReference type="ARBA" id="ARBA00032824"/>
    </source>
</evidence>